<dbReference type="EMBL" id="CP001619">
    <property type="protein sequence ID" value="ACT93665.1"/>
    <property type="molecule type" value="Genomic_DNA"/>
</dbReference>
<feature type="transmembrane region" description="Helical" evidence="1">
    <location>
        <begin position="380"/>
        <end position="399"/>
    </location>
</feature>
<organism evidence="3 4">
    <name type="scientific">Dyadobacter fermentans (strain ATCC 700827 / DSM 18053 / CIP 107007 / KCTC 52180 / NS114)</name>
    <dbReference type="NCBI Taxonomy" id="471854"/>
    <lineage>
        <taxon>Bacteria</taxon>
        <taxon>Pseudomonadati</taxon>
        <taxon>Bacteroidota</taxon>
        <taxon>Cytophagia</taxon>
        <taxon>Cytophagales</taxon>
        <taxon>Spirosomataceae</taxon>
        <taxon>Dyadobacter</taxon>
    </lineage>
</organism>
<dbReference type="RefSeq" id="WP_015811915.1">
    <property type="nucleotide sequence ID" value="NC_013037.1"/>
</dbReference>
<keyword evidence="1" id="KW-1133">Transmembrane helix</keyword>
<feature type="transmembrane region" description="Helical" evidence="1">
    <location>
        <begin position="312"/>
        <end position="335"/>
    </location>
</feature>
<feature type="transmembrane region" description="Helical" evidence="1">
    <location>
        <begin position="12"/>
        <end position="34"/>
    </location>
</feature>
<reference evidence="3 4" key="1">
    <citation type="journal article" date="2009" name="Stand. Genomic Sci.">
        <title>Complete genome sequence of Dyadobacter fermentans type strain (NS114).</title>
        <authorList>
            <person name="Lang E."/>
            <person name="Lapidus A."/>
            <person name="Chertkov O."/>
            <person name="Brettin T."/>
            <person name="Detter J.C."/>
            <person name="Han C."/>
            <person name="Copeland A."/>
            <person name="Glavina Del Rio T."/>
            <person name="Nolan M."/>
            <person name="Chen F."/>
            <person name="Lucas S."/>
            <person name="Tice H."/>
            <person name="Cheng J.F."/>
            <person name="Land M."/>
            <person name="Hauser L."/>
            <person name="Chang Y.J."/>
            <person name="Jeffries C.D."/>
            <person name="Kopitz M."/>
            <person name="Bruce D."/>
            <person name="Goodwin L."/>
            <person name="Pitluck S."/>
            <person name="Ovchinnikova G."/>
            <person name="Pati A."/>
            <person name="Ivanova N."/>
            <person name="Mavrommatis K."/>
            <person name="Chen A."/>
            <person name="Palaniappan K."/>
            <person name="Chain P."/>
            <person name="Bristow J."/>
            <person name="Eisen J.A."/>
            <person name="Markowitz V."/>
            <person name="Hugenholtz P."/>
            <person name="Goker M."/>
            <person name="Rohde M."/>
            <person name="Kyrpides N.C."/>
            <person name="Klenk H.P."/>
        </authorList>
    </citation>
    <scope>NUCLEOTIDE SEQUENCE [LARGE SCALE GENOMIC DNA]</scope>
    <source>
        <strain evidence="4">ATCC 700827 / DSM 18053 / CIP 107007 / KCTC 52180 / NS114</strain>
    </source>
</reference>
<dbReference type="Proteomes" id="UP000002011">
    <property type="component" value="Chromosome"/>
</dbReference>
<proteinExistence type="predicted"/>
<dbReference type="AlphaFoldDB" id="C6W0Q9"/>
<feature type="transmembrane region" description="Helical" evidence="1">
    <location>
        <begin position="149"/>
        <end position="168"/>
    </location>
</feature>
<dbReference type="Pfam" id="PF01757">
    <property type="entry name" value="Acyl_transf_3"/>
    <property type="match status" value="1"/>
</dbReference>
<gene>
    <name evidence="3" type="ordered locus">Dfer_2447</name>
</gene>
<dbReference type="OrthoDB" id="5446016at2"/>
<sequence>MQQLPGRTLWIDYLRSFLTVLVVAHHASLAYTTFASFDKVAYIRSTHPVVDNRRWVGMDIFENFNDVFFMSLMFLIAGLFVVRSIQRKGTAAFIRDRFYRLFIPFIFLGTILNLIAHYPAYLLAHGTTPLPAYVSDFFIVEQWPVGPPWFIWVLFVFNVAFALTYFFVKRKASGTETSPISAHSPERSRTTAPIHAYTHKLHSYTPTKTILLWFLFTFALYVPFAFWLGPGKWIGSGPFDFQASRAAWYFGYFLLGAWLGNTRFNEGMFGTSSRLVRAWPLWLFLCVGAYTSLTLASPLLTQLVKKGTLPELTGYLIYFSIYVLSCTFSCIAFLTTFRAVAKQPNTAWDSLSDHAYLIYLLHYPFVIWTQYALLNAPVPAFIKFAITFTVSLAGSWLLAI</sequence>
<feature type="transmembrane region" description="Helical" evidence="1">
    <location>
        <begin position="67"/>
        <end position="86"/>
    </location>
</feature>
<feature type="transmembrane region" description="Helical" evidence="1">
    <location>
        <begin position="98"/>
        <end position="121"/>
    </location>
</feature>
<evidence type="ECO:0000256" key="1">
    <source>
        <dbReference type="SAM" id="Phobius"/>
    </source>
</evidence>
<evidence type="ECO:0000313" key="4">
    <source>
        <dbReference type="Proteomes" id="UP000002011"/>
    </source>
</evidence>
<feature type="transmembrane region" description="Helical" evidence="1">
    <location>
        <begin position="241"/>
        <end position="260"/>
    </location>
</feature>
<name>C6W0Q9_DYAFD</name>
<keyword evidence="4" id="KW-1185">Reference proteome</keyword>
<evidence type="ECO:0000313" key="3">
    <source>
        <dbReference type="EMBL" id="ACT93665.1"/>
    </source>
</evidence>
<keyword evidence="1" id="KW-0472">Membrane</keyword>
<dbReference type="eggNOG" id="COG1835">
    <property type="taxonomic scope" value="Bacteria"/>
</dbReference>
<dbReference type="PANTHER" id="PTHR36927">
    <property type="entry name" value="BLR4337 PROTEIN"/>
    <property type="match status" value="1"/>
</dbReference>
<feature type="transmembrane region" description="Helical" evidence="1">
    <location>
        <begin position="210"/>
        <end position="229"/>
    </location>
</feature>
<dbReference type="InterPro" id="IPR002656">
    <property type="entry name" value="Acyl_transf_3_dom"/>
</dbReference>
<dbReference type="KEGG" id="dfe:Dfer_2447"/>
<evidence type="ECO:0000259" key="2">
    <source>
        <dbReference type="Pfam" id="PF01757"/>
    </source>
</evidence>
<accession>C6W0Q9</accession>
<feature type="domain" description="Acyltransferase 3" evidence="2">
    <location>
        <begin position="9"/>
        <end position="399"/>
    </location>
</feature>
<dbReference type="GO" id="GO:0016747">
    <property type="term" value="F:acyltransferase activity, transferring groups other than amino-acyl groups"/>
    <property type="evidence" value="ECO:0007669"/>
    <property type="project" value="InterPro"/>
</dbReference>
<keyword evidence="1" id="KW-0812">Transmembrane</keyword>
<feature type="transmembrane region" description="Helical" evidence="1">
    <location>
        <begin position="356"/>
        <end position="374"/>
    </location>
</feature>
<dbReference type="PANTHER" id="PTHR36927:SF4">
    <property type="entry name" value="BLR5718 PROTEIN"/>
    <property type="match status" value="1"/>
</dbReference>
<dbReference type="InterPro" id="IPR050623">
    <property type="entry name" value="Glucan_succinyl_AcylTrfase"/>
</dbReference>
<dbReference type="HOGENOM" id="CLU_036097_0_0_10"/>
<feature type="transmembrane region" description="Helical" evidence="1">
    <location>
        <begin position="281"/>
        <end position="300"/>
    </location>
</feature>
<protein>
    <recommendedName>
        <fullName evidence="2">Acyltransferase 3 domain-containing protein</fullName>
    </recommendedName>
</protein>
<dbReference type="STRING" id="471854.Dfer_2447"/>